<organism evidence="7 8">
    <name type="scientific">Glossina morsitans morsitans</name>
    <name type="common">Savannah tsetse fly</name>
    <dbReference type="NCBI Taxonomy" id="37546"/>
    <lineage>
        <taxon>Eukaryota</taxon>
        <taxon>Metazoa</taxon>
        <taxon>Ecdysozoa</taxon>
        <taxon>Arthropoda</taxon>
        <taxon>Hexapoda</taxon>
        <taxon>Insecta</taxon>
        <taxon>Pterygota</taxon>
        <taxon>Neoptera</taxon>
        <taxon>Endopterygota</taxon>
        <taxon>Diptera</taxon>
        <taxon>Brachycera</taxon>
        <taxon>Muscomorpha</taxon>
        <taxon>Hippoboscoidea</taxon>
        <taxon>Glossinidae</taxon>
        <taxon>Glossina</taxon>
    </lineage>
</organism>
<keyword evidence="1" id="KW-0732">Signal</keyword>
<dbReference type="PANTHER" id="PTHR45080:SF8">
    <property type="entry name" value="IG-LIKE DOMAIN-CONTAINING PROTEIN"/>
    <property type="match status" value="1"/>
</dbReference>
<dbReference type="EMBL" id="CCAG010015100">
    <property type="status" value="NOT_ANNOTATED_CDS"/>
    <property type="molecule type" value="Genomic_DNA"/>
</dbReference>
<evidence type="ECO:0000259" key="6">
    <source>
        <dbReference type="PROSITE" id="PS50835"/>
    </source>
</evidence>
<dbReference type="InterPro" id="IPR013783">
    <property type="entry name" value="Ig-like_fold"/>
</dbReference>
<dbReference type="InterPro" id="IPR003599">
    <property type="entry name" value="Ig_sub"/>
</dbReference>
<dbReference type="InterPro" id="IPR036179">
    <property type="entry name" value="Ig-like_dom_sf"/>
</dbReference>
<dbReference type="VEuPathDB" id="VectorBase:GMOY006499"/>
<feature type="region of interest" description="Disordered" evidence="4">
    <location>
        <begin position="169"/>
        <end position="196"/>
    </location>
</feature>
<dbReference type="PANTHER" id="PTHR45080">
    <property type="entry name" value="CONTACTIN 5"/>
    <property type="match status" value="1"/>
</dbReference>
<feature type="region of interest" description="Disordered" evidence="4">
    <location>
        <begin position="13"/>
        <end position="32"/>
    </location>
</feature>
<dbReference type="SMART" id="SM00409">
    <property type="entry name" value="IG"/>
    <property type="match status" value="1"/>
</dbReference>
<evidence type="ECO:0000256" key="4">
    <source>
        <dbReference type="SAM" id="MobiDB-lite"/>
    </source>
</evidence>
<evidence type="ECO:0000313" key="7">
    <source>
        <dbReference type="EnsemblMetazoa" id="GMOY006499-PA"/>
    </source>
</evidence>
<keyword evidence="5" id="KW-0472">Membrane</keyword>
<keyword evidence="3" id="KW-0393">Immunoglobulin domain</keyword>
<keyword evidence="5" id="KW-0812">Transmembrane</keyword>
<feature type="transmembrane region" description="Helical" evidence="5">
    <location>
        <begin position="73"/>
        <end position="91"/>
    </location>
</feature>
<evidence type="ECO:0000256" key="3">
    <source>
        <dbReference type="ARBA" id="ARBA00023319"/>
    </source>
</evidence>
<evidence type="ECO:0000256" key="1">
    <source>
        <dbReference type="ARBA" id="ARBA00022729"/>
    </source>
</evidence>
<keyword evidence="5" id="KW-1133">Transmembrane helix</keyword>
<dbReference type="GO" id="GO:0005886">
    <property type="term" value="C:plasma membrane"/>
    <property type="evidence" value="ECO:0007669"/>
    <property type="project" value="TreeGrafter"/>
</dbReference>
<accession>A0A1B0FRK4</accession>
<dbReference type="AlphaFoldDB" id="A0A1B0FRK4"/>
<feature type="compositionally biased region" description="Low complexity" evidence="4">
    <location>
        <begin position="175"/>
        <end position="196"/>
    </location>
</feature>
<dbReference type="PROSITE" id="PS50835">
    <property type="entry name" value="IG_LIKE"/>
    <property type="match status" value="1"/>
</dbReference>
<keyword evidence="8" id="KW-1185">Reference proteome</keyword>
<reference evidence="7" key="1">
    <citation type="submission" date="2020-05" db="UniProtKB">
        <authorList>
            <consortium name="EnsemblMetazoa"/>
        </authorList>
    </citation>
    <scope>IDENTIFICATION</scope>
    <source>
        <strain evidence="7">Yale</strain>
    </source>
</reference>
<evidence type="ECO:0000256" key="5">
    <source>
        <dbReference type="SAM" id="Phobius"/>
    </source>
</evidence>
<keyword evidence="2" id="KW-1015">Disulfide bond</keyword>
<dbReference type="Pfam" id="PF07679">
    <property type="entry name" value="I-set"/>
    <property type="match status" value="1"/>
</dbReference>
<dbReference type="EnsemblMetazoa" id="GMOY006499-RA">
    <property type="protein sequence ID" value="GMOY006499-PA"/>
    <property type="gene ID" value="GMOY006499"/>
</dbReference>
<sequence>MRIQKGKYILLPLNSNSSNSTQASSDEDDEGNTKAEAEFLKRSDKFRAKVSVALRGYKPRRCYHTPCKLGKRLVCCVFAAFMVPWFLFVILNDLSSRRYSLSDWSFDVSRNMTDYVLPYNDTTLLEPRHICQEKMFLLIMLETSEADGVRMLHINNVNLNHSGEVQLSVNQPGKSTTIPTATATTSSTSSSSSFSSSSAVSASTLKVYSSLAVLPRSSNFFDNHSGPTLVETQLTTTTSSSNSNSKGDIIRQPAYVLEGPNDCTALIGGCVRLSVIFEGVPKPQITWFKASRPIVETSNIIINTSARKSVLQISDIAADDSGKYIVQVMNEYGSDVAVASVAVEGPPEPPSGKPSISQGPDRVAIAWCGPPFDGGCMITGFM</sequence>
<feature type="compositionally biased region" description="Low complexity" evidence="4">
    <location>
        <begin position="14"/>
        <end position="24"/>
    </location>
</feature>
<dbReference type="FunFam" id="2.60.40.10:FF:000107">
    <property type="entry name" value="Myosin, light chain kinase a"/>
    <property type="match status" value="1"/>
</dbReference>
<dbReference type="SUPFAM" id="SSF48726">
    <property type="entry name" value="Immunoglobulin"/>
    <property type="match status" value="1"/>
</dbReference>
<protein>
    <recommendedName>
        <fullName evidence="6">Ig-like domain-containing protein</fullName>
    </recommendedName>
</protein>
<dbReference type="Proteomes" id="UP000092444">
    <property type="component" value="Unassembled WGS sequence"/>
</dbReference>
<feature type="domain" description="Ig-like" evidence="6">
    <location>
        <begin position="227"/>
        <end position="344"/>
    </location>
</feature>
<dbReference type="InterPro" id="IPR007110">
    <property type="entry name" value="Ig-like_dom"/>
</dbReference>
<dbReference type="Gene3D" id="2.60.40.10">
    <property type="entry name" value="Immunoglobulins"/>
    <property type="match status" value="1"/>
</dbReference>
<name>A0A1B0FRK4_GLOMM</name>
<dbReference type="InterPro" id="IPR013098">
    <property type="entry name" value="Ig_I-set"/>
</dbReference>
<evidence type="ECO:0000256" key="2">
    <source>
        <dbReference type="ARBA" id="ARBA00023157"/>
    </source>
</evidence>
<evidence type="ECO:0000313" key="8">
    <source>
        <dbReference type="Proteomes" id="UP000092444"/>
    </source>
</evidence>
<proteinExistence type="predicted"/>
<dbReference type="InterPro" id="IPR050958">
    <property type="entry name" value="Cell_Adh-Cytoskel_Orgn"/>
</dbReference>
<dbReference type="STRING" id="37546.A0A1B0FRK4"/>
<dbReference type="GO" id="GO:0007156">
    <property type="term" value="P:homophilic cell adhesion via plasma membrane adhesion molecules"/>
    <property type="evidence" value="ECO:0007669"/>
    <property type="project" value="TreeGrafter"/>
</dbReference>